<dbReference type="SUPFAM" id="SSF55729">
    <property type="entry name" value="Acyl-CoA N-acyltransferases (Nat)"/>
    <property type="match status" value="1"/>
</dbReference>
<proteinExistence type="predicted"/>
<evidence type="ECO:0000313" key="2">
    <source>
        <dbReference type="EMBL" id="MFC0582104.1"/>
    </source>
</evidence>
<evidence type="ECO:0000313" key="3">
    <source>
        <dbReference type="Proteomes" id="UP001589862"/>
    </source>
</evidence>
<dbReference type="InterPro" id="IPR000182">
    <property type="entry name" value="GNAT_dom"/>
</dbReference>
<dbReference type="RefSeq" id="WP_377459014.1">
    <property type="nucleotide sequence ID" value="NZ_JBHLUB010000028.1"/>
</dbReference>
<evidence type="ECO:0000259" key="1">
    <source>
        <dbReference type="PROSITE" id="PS51186"/>
    </source>
</evidence>
<organism evidence="2 3">
    <name type="scientific">Micrococcoides hystricis</name>
    <dbReference type="NCBI Taxonomy" id="1572761"/>
    <lineage>
        <taxon>Bacteria</taxon>
        <taxon>Bacillati</taxon>
        <taxon>Actinomycetota</taxon>
        <taxon>Actinomycetes</taxon>
        <taxon>Micrococcales</taxon>
        <taxon>Micrococcaceae</taxon>
        <taxon>Micrococcoides</taxon>
    </lineage>
</organism>
<comment type="caution">
    <text evidence="2">The sequence shown here is derived from an EMBL/GenBank/DDBJ whole genome shotgun (WGS) entry which is preliminary data.</text>
</comment>
<reference evidence="2 3" key="1">
    <citation type="submission" date="2024-09" db="EMBL/GenBank/DDBJ databases">
        <authorList>
            <person name="Sun Q."/>
            <person name="Mori K."/>
        </authorList>
    </citation>
    <scope>NUCLEOTIDE SEQUENCE [LARGE SCALE GENOMIC DNA]</scope>
    <source>
        <strain evidence="2 3">NCAIM B.02604</strain>
    </source>
</reference>
<dbReference type="EC" id="2.3.1.-" evidence="2"/>
<dbReference type="Gene3D" id="3.40.630.30">
    <property type="match status" value="1"/>
</dbReference>
<dbReference type="InterPro" id="IPR016181">
    <property type="entry name" value="Acyl_CoA_acyltransferase"/>
</dbReference>
<accession>A0ABV6PAG1</accession>
<protein>
    <submittedName>
        <fullName evidence="2">GNAT family N-acetyltransferase</fullName>
        <ecNumber evidence="2">2.3.1.-</ecNumber>
    </submittedName>
</protein>
<dbReference type="PROSITE" id="PS51186">
    <property type="entry name" value="GNAT"/>
    <property type="match status" value="1"/>
</dbReference>
<dbReference type="Pfam" id="PF00583">
    <property type="entry name" value="Acetyltransf_1"/>
    <property type="match status" value="1"/>
</dbReference>
<keyword evidence="2" id="KW-0808">Transferase</keyword>
<keyword evidence="2" id="KW-0012">Acyltransferase</keyword>
<dbReference type="CDD" id="cd04301">
    <property type="entry name" value="NAT_SF"/>
    <property type="match status" value="1"/>
</dbReference>
<gene>
    <name evidence="2" type="ORF">ACFFFR_06865</name>
</gene>
<sequence length="375" mass="40443">MQPSEQLAAPKPERSLAEFLAAYTNPVPLFAGTEEDLRHPNLTVRAWTDGDDRALLEVFGDPEDPAHHQDRSLLRPPADSPVARTLVVEDDGVPVGAASLSESVLHPRRLWFFAEIIPALRRQGLATRLLELLRTELPGTAVKIRYSVGTDAAGYAEHAGFATIQTVRQVLLSPQALPAPQLDENSDLQLEDVATGSVELTQAVQDFYTAMHQWDPTTMSIGQAQQLLLAPATGASGAVVLRDRTRADAKGKGNIVAFAISYAVHDPTAESPDHADEHGQAPVQLQAARDFADISDVLIGFNPGLKPELNPAQVQHALGALLGMLVHRYPVRMEVDDSMTDLLAVLAPVLHSKDAAVFHTAHIASKFDQPNPAGK</sequence>
<dbReference type="Proteomes" id="UP001589862">
    <property type="component" value="Unassembled WGS sequence"/>
</dbReference>
<dbReference type="EMBL" id="JBHLUB010000028">
    <property type="protein sequence ID" value="MFC0582104.1"/>
    <property type="molecule type" value="Genomic_DNA"/>
</dbReference>
<dbReference type="GO" id="GO:0016746">
    <property type="term" value="F:acyltransferase activity"/>
    <property type="evidence" value="ECO:0007669"/>
    <property type="project" value="UniProtKB-KW"/>
</dbReference>
<keyword evidence="3" id="KW-1185">Reference proteome</keyword>
<feature type="domain" description="N-acetyltransferase" evidence="1">
    <location>
        <begin position="42"/>
        <end position="184"/>
    </location>
</feature>
<name>A0ABV6PAG1_9MICC</name>